<dbReference type="PANTHER" id="PTHR14429:SF22">
    <property type="entry name" value="AGAP013055-PA"/>
    <property type="match status" value="1"/>
</dbReference>
<proteinExistence type="predicted"/>
<dbReference type="Proteomes" id="UP001153737">
    <property type="component" value="Chromosome 1"/>
</dbReference>
<evidence type="ECO:0000313" key="3">
    <source>
        <dbReference type="EMBL" id="CAG9812820.1"/>
    </source>
</evidence>
<dbReference type="EMBL" id="OU896707">
    <property type="protein sequence ID" value="CAG9812820.1"/>
    <property type="molecule type" value="Genomic_DNA"/>
</dbReference>
<feature type="compositionally biased region" description="Basic and acidic residues" evidence="2">
    <location>
        <begin position="23"/>
        <end position="32"/>
    </location>
</feature>
<keyword evidence="4" id="KW-1185">Reference proteome</keyword>
<reference evidence="3" key="2">
    <citation type="submission" date="2022-10" db="EMBL/GenBank/DDBJ databases">
        <authorList>
            <consortium name="ENA_rothamsted_submissions"/>
            <consortium name="culmorum"/>
            <person name="King R."/>
        </authorList>
    </citation>
    <scope>NUCLEOTIDE SEQUENCE</scope>
</reference>
<evidence type="ECO:0000256" key="1">
    <source>
        <dbReference type="ARBA" id="ARBA00022553"/>
    </source>
</evidence>
<dbReference type="AlphaFoldDB" id="A0A9N9X036"/>
<gene>
    <name evidence="3" type="ORF">PHAECO_LOCUS538</name>
</gene>
<evidence type="ECO:0000256" key="2">
    <source>
        <dbReference type="SAM" id="MobiDB-lite"/>
    </source>
</evidence>
<name>A0A9N9X036_PHACE</name>
<accession>A0A9N9X036</accession>
<sequence length="128" mass="14873">MDAEVKQRNRRRKRAQRMQAQREINKADHLDGDSGDEDVIPAKPPRPPNRRKKSKEPLCEEDIIDGFAILQFRSYEDLEVSTKHDYHNNLSCNFLTKVLAQKRLSIIINSFEVVIIGNNFKKPQSVDI</sequence>
<protein>
    <submittedName>
        <fullName evidence="3">Uncharacterized protein</fullName>
    </submittedName>
</protein>
<reference evidence="3" key="1">
    <citation type="submission" date="2022-01" db="EMBL/GenBank/DDBJ databases">
        <authorList>
            <person name="King R."/>
        </authorList>
    </citation>
    <scope>NUCLEOTIDE SEQUENCE</scope>
</reference>
<feature type="region of interest" description="Disordered" evidence="2">
    <location>
        <begin position="1"/>
        <end position="57"/>
    </location>
</feature>
<organism evidence="3 4">
    <name type="scientific">Phaedon cochleariae</name>
    <name type="common">Mustard beetle</name>
    <dbReference type="NCBI Taxonomy" id="80249"/>
    <lineage>
        <taxon>Eukaryota</taxon>
        <taxon>Metazoa</taxon>
        <taxon>Ecdysozoa</taxon>
        <taxon>Arthropoda</taxon>
        <taxon>Hexapoda</taxon>
        <taxon>Insecta</taxon>
        <taxon>Pterygota</taxon>
        <taxon>Neoptera</taxon>
        <taxon>Endopterygota</taxon>
        <taxon>Coleoptera</taxon>
        <taxon>Polyphaga</taxon>
        <taxon>Cucujiformia</taxon>
        <taxon>Chrysomeloidea</taxon>
        <taxon>Chrysomelidae</taxon>
        <taxon>Chrysomelinae</taxon>
        <taxon>Chrysomelini</taxon>
        <taxon>Phaedon</taxon>
    </lineage>
</organism>
<evidence type="ECO:0000313" key="4">
    <source>
        <dbReference type="Proteomes" id="UP001153737"/>
    </source>
</evidence>
<dbReference type="OrthoDB" id="10060000at2759"/>
<dbReference type="PANTHER" id="PTHR14429">
    <property type="entry name" value="FIBROSIN FAMILY MEMBER"/>
    <property type="match status" value="1"/>
</dbReference>
<dbReference type="InterPro" id="IPR023246">
    <property type="entry name" value="AUTS2"/>
</dbReference>
<keyword evidence="1" id="KW-0597">Phosphoprotein</keyword>